<feature type="compositionally biased region" description="Basic and acidic residues" evidence="2">
    <location>
        <begin position="16"/>
        <end position="84"/>
    </location>
</feature>
<dbReference type="InterPro" id="IPR001925">
    <property type="entry name" value="Porin_Euk"/>
</dbReference>
<dbReference type="AlphaFoldDB" id="A0A4S4EF19"/>
<dbReference type="Proteomes" id="UP000306102">
    <property type="component" value="Unassembled WGS sequence"/>
</dbReference>
<comment type="similarity">
    <text evidence="1">Belongs to the eukaryotic mitochondrial porin (TC 1.B.8.1) family.</text>
</comment>
<proteinExistence type="inferred from homology"/>
<keyword evidence="4" id="KW-1185">Reference proteome</keyword>
<dbReference type="InterPro" id="IPR027246">
    <property type="entry name" value="Porin_Euk/Tom40"/>
</dbReference>
<feature type="region of interest" description="Disordered" evidence="2">
    <location>
        <begin position="1"/>
        <end position="84"/>
    </location>
</feature>
<evidence type="ECO:0000313" key="3">
    <source>
        <dbReference type="EMBL" id="THG14514.1"/>
    </source>
</evidence>
<name>A0A4S4EF19_CAMSN</name>
<evidence type="ECO:0000256" key="1">
    <source>
        <dbReference type="ARBA" id="ARBA00009624"/>
    </source>
</evidence>
<dbReference type="PANTHER" id="PTHR11743">
    <property type="entry name" value="VOLTAGE-DEPENDENT ANION-SELECTIVE CHANNEL"/>
    <property type="match status" value="1"/>
</dbReference>
<evidence type="ECO:0000256" key="2">
    <source>
        <dbReference type="SAM" id="MobiDB-lite"/>
    </source>
</evidence>
<dbReference type="GO" id="GO:0008308">
    <property type="term" value="F:voltage-gated monoatomic anion channel activity"/>
    <property type="evidence" value="ECO:0007669"/>
    <property type="project" value="InterPro"/>
</dbReference>
<dbReference type="STRING" id="542762.A0A4S4EF19"/>
<gene>
    <name evidence="3" type="ORF">TEA_019298</name>
</gene>
<evidence type="ECO:0000313" key="4">
    <source>
        <dbReference type="Proteomes" id="UP000306102"/>
    </source>
</evidence>
<sequence length="322" mass="35799">MGETEDSEKNGSATKAQKEEKHEKKEKKHADMDEKEGKGEEKSKDKKKKDKDGKDKEDGGKEKKKKDPQDTTDPTKLKQKLQKIDAKMQEMATKREEILKLLNEAEKNAANPTKIIHELPQNVTDIEVVKGLRTASRFITPFQNKVELQYLHDHARITAGINLAANTPLNFSGVVGNSFFSIGTDLSFDMVKKKFEKWDAGLSFNTAILIASLTLDDMGDTLSGSCYYTVSPQTNTAFGTELSHKFMSNETTFTLATQHSLFPITLVKTRVSSNGKVGALIQQQLFPSLFLFTIAGDVDVRDVSRTAKLGLSLAVKPLDQNK</sequence>
<dbReference type="InterPro" id="IPR023614">
    <property type="entry name" value="Porin_dom_sf"/>
</dbReference>
<protein>
    <submittedName>
        <fullName evidence="3">Uncharacterized protein</fullName>
    </submittedName>
</protein>
<accession>A0A4S4EF19</accession>
<dbReference type="CDD" id="cd07306">
    <property type="entry name" value="Porin3_VDAC"/>
    <property type="match status" value="1"/>
</dbReference>
<dbReference type="GO" id="GO:0005741">
    <property type="term" value="C:mitochondrial outer membrane"/>
    <property type="evidence" value="ECO:0007669"/>
    <property type="project" value="InterPro"/>
</dbReference>
<dbReference type="Gene3D" id="2.40.160.10">
    <property type="entry name" value="Porin"/>
    <property type="match status" value="1"/>
</dbReference>
<dbReference type="EMBL" id="SDRB02005286">
    <property type="protein sequence ID" value="THG14514.1"/>
    <property type="molecule type" value="Genomic_DNA"/>
</dbReference>
<dbReference type="PANTHER" id="PTHR11743:SF78">
    <property type="entry name" value="MITOCHONDRIAL OUTER MEMBRANE PROTEIN PORIN OF 36 KDA-LIKE"/>
    <property type="match status" value="1"/>
</dbReference>
<organism evidence="3 4">
    <name type="scientific">Camellia sinensis var. sinensis</name>
    <name type="common">China tea</name>
    <dbReference type="NCBI Taxonomy" id="542762"/>
    <lineage>
        <taxon>Eukaryota</taxon>
        <taxon>Viridiplantae</taxon>
        <taxon>Streptophyta</taxon>
        <taxon>Embryophyta</taxon>
        <taxon>Tracheophyta</taxon>
        <taxon>Spermatophyta</taxon>
        <taxon>Magnoliopsida</taxon>
        <taxon>eudicotyledons</taxon>
        <taxon>Gunneridae</taxon>
        <taxon>Pentapetalae</taxon>
        <taxon>asterids</taxon>
        <taxon>Ericales</taxon>
        <taxon>Theaceae</taxon>
        <taxon>Camellia</taxon>
    </lineage>
</organism>
<dbReference type="Pfam" id="PF01459">
    <property type="entry name" value="Porin_3"/>
    <property type="match status" value="1"/>
</dbReference>
<reference evidence="3 4" key="1">
    <citation type="journal article" date="2018" name="Proc. Natl. Acad. Sci. U.S.A.">
        <title>Draft genome sequence of Camellia sinensis var. sinensis provides insights into the evolution of the tea genome and tea quality.</title>
        <authorList>
            <person name="Wei C."/>
            <person name="Yang H."/>
            <person name="Wang S."/>
            <person name="Zhao J."/>
            <person name="Liu C."/>
            <person name="Gao L."/>
            <person name="Xia E."/>
            <person name="Lu Y."/>
            <person name="Tai Y."/>
            <person name="She G."/>
            <person name="Sun J."/>
            <person name="Cao H."/>
            <person name="Tong W."/>
            <person name="Gao Q."/>
            <person name="Li Y."/>
            <person name="Deng W."/>
            <person name="Jiang X."/>
            <person name="Wang W."/>
            <person name="Chen Q."/>
            <person name="Zhang S."/>
            <person name="Li H."/>
            <person name="Wu J."/>
            <person name="Wang P."/>
            <person name="Li P."/>
            <person name="Shi C."/>
            <person name="Zheng F."/>
            <person name="Jian J."/>
            <person name="Huang B."/>
            <person name="Shan D."/>
            <person name="Shi M."/>
            <person name="Fang C."/>
            <person name="Yue Y."/>
            <person name="Li F."/>
            <person name="Li D."/>
            <person name="Wei S."/>
            <person name="Han B."/>
            <person name="Jiang C."/>
            <person name="Yin Y."/>
            <person name="Xia T."/>
            <person name="Zhang Z."/>
            <person name="Bennetzen J.L."/>
            <person name="Zhao S."/>
            <person name="Wan X."/>
        </authorList>
    </citation>
    <scope>NUCLEOTIDE SEQUENCE [LARGE SCALE GENOMIC DNA]</scope>
    <source>
        <strain evidence="4">cv. Shuchazao</strain>
        <tissue evidence="3">Leaf</tissue>
    </source>
</reference>
<comment type="caution">
    <text evidence="3">The sequence shown here is derived from an EMBL/GenBank/DDBJ whole genome shotgun (WGS) entry which is preliminary data.</text>
</comment>